<name>A0ABW2C5C1_9PSEU</name>
<dbReference type="PRINTS" id="PR00359">
    <property type="entry name" value="BP450"/>
</dbReference>
<dbReference type="Gene3D" id="1.10.630.10">
    <property type="entry name" value="Cytochrome P450"/>
    <property type="match status" value="1"/>
</dbReference>
<accession>A0ABW2C5C1</accession>
<dbReference type="PANTHER" id="PTHR46696:SF6">
    <property type="entry name" value="P450, PUTATIVE (EUROFUNG)-RELATED"/>
    <property type="match status" value="1"/>
</dbReference>
<dbReference type="InterPro" id="IPR002397">
    <property type="entry name" value="Cyt_P450_B"/>
</dbReference>
<evidence type="ECO:0000313" key="3">
    <source>
        <dbReference type="Proteomes" id="UP001596337"/>
    </source>
</evidence>
<dbReference type="EMBL" id="JBHSXX010000001">
    <property type="protein sequence ID" value="MFC6870039.1"/>
    <property type="molecule type" value="Genomic_DNA"/>
</dbReference>
<gene>
    <name evidence="2" type="ORF">ACFQGD_23125</name>
</gene>
<dbReference type="Pfam" id="PF00067">
    <property type="entry name" value="p450"/>
    <property type="match status" value="1"/>
</dbReference>
<evidence type="ECO:0000256" key="1">
    <source>
        <dbReference type="ARBA" id="ARBA00010617"/>
    </source>
</evidence>
<dbReference type="RefSeq" id="WP_345394109.1">
    <property type="nucleotide sequence ID" value="NZ_BAABLA010000021.1"/>
</dbReference>
<reference evidence="3" key="1">
    <citation type="journal article" date="2019" name="Int. J. Syst. Evol. Microbiol.">
        <title>The Global Catalogue of Microorganisms (GCM) 10K type strain sequencing project: providing services to taxonomists for standard genome sequencing and annotation.</title>
        <authorList>
            <consortium name="The Broad Institute Genomics Platform"/>
            <consortium name="The Broad Institute Genome Sequencing Center for Infectious Disease"/>
            <person name="Wu L."/>
            <person name="Ma J."/>
        </authorList>
    </citation>
    <scope>NUCLEOTIDE SEQUENCE [LARGE SCALE GENOMIC DNA]</scope>
    <source>
        <strain evidence="3">KCTC 32255</strain>
    </source>
</reference>
<proteinExistence type="inferred from homology"/>
<dbReference type="InterPro" id="IPR001128">
    <property type="entry name" value="Cyt_P450"/>
</dbReference>
<dbReference type="InterPro" id="IPR036396">
    <property type="entry name" value="Cyt_P450_sf"/>
</dbReference>
<dbReference type="Proteomes" id="UP001596337">
    <property type="component" value="Unassembled WGS sequence"/>
</dbReference>
<dbReference type="SUPFAM" id="SSF48264">
    <property type="entry name" value="Cytochrome P450"/>
    <property type="match status" value="1"/>
</dbReference>
<evidence type="ECO:0000313" key="2">
    <source>
        <dbReference type="EMBL" id="MFC6870039.1"/>
    </source>
</evidence>
<protein>
    <submittedName>
        <fullName evidence="2">Cytochrome P450</fullName>
    </submittedName>
</protein>
<comment type="similarity">
    <text evidence="1">Belongs to the cytochrome P450 family.</text>
</comment>
<comment type="caution">
    <text evidence="2">The sequence shown here is derived from an EMBL/GenBank/DDBJ whole genome shotgun (WGS) entry which is preliminary data.</text>
</comment>
<dbReference type="CDD" id="cd11029">
    <property type="entry name" value="CYP107-like"/>
    <property type="match status" value="1"/>
</dbReference>
<organism evidence="2 3">
    <name type="scientific">Haloechinothrix salitolerans</name>
    <dbReference type="NCBI Taxonomy" id="926830"/>
    <lineage>
        <taxon>Bacteria</taxon>
        <taxon>Bacillati</taxon>
        <taxon>Actinomycetota</taxon>
        <taxon>Actinomycetes</taxon>
        <taxon>Pseudonocardiales</taxon>
        <taxon>Pseudonocardiaceae</taxon>
        <taxon>Haloechinothrix</taxon>
    </lineage>
</organism>
<keyword evidence="3" id="KW-1185">Reference proteome</keyword>
<dbReference type="PANTHER" id="PTHR46696">
    <property type="entry name" value="P450, PUTATIVE (EUROFUNG)-RELATED"/>
    <property type="match status" value="1"/>
</dbReference>
<sequence length="391" mass="42890">MSELFDSAFHADPYPTYARLRAEGGAHHVSLPDGSKAWLITRYDDVRAGLADDRLSLNRENARGGYQGYSLPPALDANLLNMDPPDHTRLRSLIASAFTPKRVDALTPRVEAAAVELLDAVAPGETVDLIAAFAAPLPVRVIGDLVGVPPAERAQFRTWTTTLLAPRPDQTPTAAREAVANMHRYLLDLVARKRADPDDDLLSELIAVRDAGDRLSEDELVSLVFLGLWAGYENVVNLIGNGMRALLTNPEQYAELRADETLLPSAVEELTRYDQPLQFAIRRFPLTDVEIAGAPISAGETVLLGIASANHDGDVFAAPDELRLRRDPNPHLSYGYGIHRSFGSRLSQLETSVAVSALLRRGCRLAVADEDLRWQPSFRNRGLMELPVTLH</sequence>